<dbReference type="Gene3D" id="3.60.21.10">
    <property type="match status" value="1"/>
</dbReference>
<dbReference type="InterPro" id="IPR004843">
    <property type="entry name" value="Calcineurin-like_PHP"/>
</dbReference>
<dbReference type="SUPFAM" id="SSF56300">
    <property type="entry name" value="Metallo-dependent phosphatases"/>
    <property type="match status" value="1"/>
</dbReference>
<dbReference type="PANTHER" id="PTHR42850:SF4">
    <property type="entry name" value="ZINC-DEPENDENT ENDOPOLYPHOSPHATASE"/>
    <property type="match status" value="1"/>
</dbReference>
<dbReference type="Pfam" id="PF00149">
    <property type="entry name" value="Metallophos"/>
    <property type="match status" value="1"/>
</dbReference>
<gene>
    <name evidence="2" type="ORF">SAMN04489760_10217</name>
</gene>
<dbReference type="PANTHER" id="PTHR42850">
    <property type="entry name" value="METALLOPHOSPHOESTERASE"/>
    <property type="match status" value="1"/>
</dbReference>
<dbReference type="Proteomes" id="UP000198744">
    <property type="component" value="Unassembled WGS sequence"/>
</dbReference>
<dbReference type="EMBL" id="FOBS01000002">
    <property type="protein sequence ID" value="SEL98831.1"/>
    <property type="molecule type" value="Genomic_DNA"/>
</dbReference>
<dbReference type="GO" id="GO:0005737">
    <property type="term" value="C:cytoplasm"/>
    <property type="evidence" value="ECO:0007669"/>
    <property type="project" value="TreeGrafter"/>
</dbReference>
<dbReference type="GO" id="GO:0016791">
    <property type="term" value="F:phosphatase activity"/>
    <property type="evidence" value="ECO:0007669"/>
    <property type="project" value="TreeGrafter"/>
</dbReference>
<dbReference type="GO" id="GO:0110154">
    <property type="term" value="P:RNA decapping"/>
    <property type="evidence" value="ECO:0007669"/>
    <property type="project" value="TreeGrafter"/>
</dbReference>
<accession>A0A1H7UPD8</accession>
<evidence type="ECO:0000313" key="2">
    <source>
        <dbReference type="EMBL" id="SEL98831.1"/>
    </source>
</evidence>
<sequence length="213" mass="24606">MERTFAIGDIHGCLDQLKGMISLLDIDRERDNLVFVGDYIDRGPDSRGVVDFILDLKRDLKHVVCLRGNHEEMFLDFYLERKNGPLFLRNGGRETLSSYGLKKTAEGKTVDLPDEHLQFLTALPFYFEMEDFIFVHAGLRPGLSLEEQDPYDLLWIRHEFFFSEEEFPKVVVFGHTPFSRPLLEENKIGIDTGAVYGGKLTCIELPDRKIYQV</sequence>
<dbReference type="GO" id="GO:0008803">
    <property type="term" value="F:bis(5'-nucleosyl)-tetraphosphatase (symmetrical) activity"/>
    <property type="evidence" value="ECO:0007669"/>
    <property type="project" value="TreeGrafter"/>
</dbReference>
<proteinExistence type="predicted"/>
<evidence type="ECO:0000259" key="1">
    <source>
        <dbReference type="Pfam" id="PF00149"/>
    </source>
</evidence>
<dbReference type="OrthoDB" id="9807890at2"/>
<dbReference type="STRING" id="43775.SAMN04489760_10217"/>
<evidence type="ECO:0000313" key="3">
    <source>
        <dbReference type="Proteomes" id="UP000198744"/>
    </source>
</evidence>
<dbReference type="RefSeq" id="WP_093881950.1">
    <property type="nucleotide sequence ID" value="NZ_FOBS01000002.1"/>
</dbReference>
<keyword evidence="3" id="KW-1185">Reference proteome</keyword>
<organism evidence="2 3">
    <name type="scientific">Syntrophus gentianae</name>
    <dbReference type="NCBI Taxonomy" id="43775"/>
    <lineage>
        <taxon>Bacteria</taxon>
        <taxon>Pseudomonadati</taxon>
        <taxon>Thermodesulfobacteriota</taxon>
        <taxon>Syntrophia</taxon>
        <taxon>Syntrophales</taxon>
        <taxon>Syntrophaceae</taxon>
        <taxon>Syntrophus</taxon>
    </lineage>
</organism>
<reference evidence="2 3" key="1">
    <citation type="submission" date="2016-10" db="EMBL/GenBank/DDBJ databases">
        <authorList>
            <person name="de Groot N.N."/>
        </authorList>
    </citation>
    <scope>NUCLEOTIDE SEQUENCE [LARGE SCALE GENOMIC DNA]</scope>
    <source>
        <strain evidence="2 3">DSM 8423</strain>
    </source>
</reference>
<feature type="domain" description="Calcineurin-like phosphoesterase" evidence="1">
    <location>
        <begin position="4"/>
        <end position="179"/>
    </location>
</feature>
<dbReference type="InterPro" id="IPR050126">
    <property type="entry name" value="Ap4A_hydrolase"/>
</dbReference>
<protein>
    <submittedName>
        <fullName evidence="2">Serine/threonine protein phosphatase 1</fullName>
    </submittedName>
</protein>
<dbReference type="InterPro" id="IPR029052">
    <property type="entry name" value="Metallo-depent_PP-like"/>
</dbReference>
<dbReference type="CDD" id="cd00144">
    <property type="entry name" value="MPP_PPP_family"/>
    <property type="match status" value="1"/>
</dbReference>
<name>A0A1H7UPD8_9BACT</name>
<dbReference type="AlphaFoldDB" id="A0A1H7UPD8"/>